<organism evidence="1 2">
    <name type="scientific">Streptomyces jumonjinensis</name>
    <dbReference type="NCBI Taxonomy" id="1945"/>
    <lineage>
        <taxon>Bacteria</taxon>
        <taxon>Bacillati</taxon>
        <taxon>Actinomycetota</taxon>
        <taxon>Actinomycetes</taxon>
        <taxon>Kitasatosporales</taxon>
        <taxon>Streptomycetaceae</taxon>
        <taxon>Streptomyces</taxon>
    </lineage>
</organism>
<keyword evidence="2" id="KW-1185">Reference proteome</keyword>
<accession>A0A646KKH7</accession>
<dbReference type="Proteomes" id="UP000419138">
    <property type="component" value="Unassembled WGS sequence"/>
</dbReference>
<evidence type="ECO:0000313" key="2">
    <source>
        <dbReference type="Proteomes" id="UP000419138"/>
    </source>
</evidence>
<dbReference type="RefSeq" id="WP_153524354.1">
    <property type="nucleotide sequence ID" value="NZ_JBEPDZ010000063.1"/>
</dbReference>
<dbReference type="InterPro" id="IPR024524">
    <property type="entry name" value="DUF3800"/>
</dbReference>
<dbReference type="Pfam" id="PF12686">
    <property type="entry name" value="DUF3800"/>
    <property type="match status" value="1"/>
</dbReference>
<name>A0A646KKH7_STRJU</name>
<evidence type="ECO:0000313" key="1">
    <source>
        <dbReference type="EMBL" id="MQT02775.1"/>
    </source>
</evidence>
<protein>
    <submittedName>
        <fullName evidence="1">DUF3800 domain-containing protein</fullName>
    </submittedName>
</protein>
<gene>
    <name evidence="1" type="ORF">FF041_22040</name>
</gene>
<dbReference type="EMBL" id="VCLA01000157">
    <property type="protein sequence ID" value="MQT02775.1"/>
    <property type="molecule type" value="Genomic_DNA"/>
</dbReference>
<reference evidence="1 2" key="1">
    <citation type="submission" date="2019-05" db="EMBL/GenBank/DDBJ databases">
        <title>Comparative genomics and metabolomics analyses of clavulanic acid producing Streptomyces species provides insight into specialized metabolism and evolution of beta-lactam biosynthetic gene clusters.</title>
        <authorList>
            <person name="Moore M.A."/>
            <person name="Cruz-Morales P."/>
            <person name="Barona Gomez F."/>
            <person name="Kapil T."/>
        </authorList>
    </citation>
    <scope>NUCLEOTIDE SEQUENCE [LARGE SCALE GENOMIC DNA]</scope>
    <source>
        <strain evidence="1 2">NRRL 5741</strain>
    </source>
</reference>
<dbReference type="AlphaFoldDB" id="A0A646KKH7"/>
<dbReference type="OrthoDB" id="3684031at2"/>
<proteinExistence type="predicted"/>
<comment type="caution">
    <text evidence="1">The sequence shown here is derived from an EMBL/GenBank/DDBJ whole genome shotgun (WGS) entry which is preliminary data.</text>
</comment>
<sequence>MTTALDPLLRSALSMRPRLNVYVDETGDRGFGEKSSPFFAMTALLVPEEDDSDVRFTAGGLRAFIGTGKPLHWVDHFKAKKPDRRRIAAQKLALMRTAKVIHVITPKAEVATDAGVRDGTRFYNYSTRLLLERVAHAARNWPGGSRLAVTRLGIVKGMDHAVTAAYLDHVRRTAQHASVPWNHIKWPLAWRGTDWDGIQLADIHAGLLNVALSGKPSDSACAKNLLECRHQLYRPNGTALGWGVKVYGNTGFVTDRSWWPEWNRI</sequence>